<dbReference type="Proteomes" id="UP000614272">
    <property type="component" value="Unassembled WGS sequence"/>
</dbReference>
<dbReference type="PROSITE" id="PS01124">
    <property type="entry name" value="HTH_ARAC_FAMILY_2"/>
    <property type="match status" value="1"/>
</dbReference>
<dbReference type="PANTHER" id="PTHR40055:SF1">
    <property type="entry name" value="TRANSCRIPTIONAL REGULATOR YGIV-RELATED"/>
    <property type="match status" value="1"/>
</dbReference>
<evidence type="ECO:0000256" key="2">
    <source>
        <dbReference type="ARBA" id="ARBA00023125"/>
    </source>
</evidence>
<evidence type="ECO:0000313" key="6">
    <source>
        <dbReference type="Proteomes" id="UP000614272"/>
    </source>
</evidence>
<organism evidence="5 6">
    <name type="scientific">Lacimicrobium alkaliphilum</name>
    <dbReference type="NCBI Taxonomy" id="1526571"/>
    <lineage>
        <taxon>Bacteria</taxon>
        <taxon>Pseudomonadati</taxon>
        <taxon>Pseudomonadota</taxon>
        <taxon>Gammaproteobacteria</taxon>
        <taxon>Alteromonadales</taxon>
        <taxon>Alteromonadaceae</taxon>
        <taxon>Lacimicrobium</taxon>
    </lineage>
</organism>
<dbReference type="Gene3D" id="1.10.10.60">
    <property type="entry name" value="Homeodomain-like"/>
    <property type="match status" value="2"/>
</dbReference>
<dbReference type="InterPro" id="IPR020449">
    <property type="entry name" value="Tscrpt_reg_AraC-type_HTH"/>
</dbReference>
<dbReference type="InterPro" id="IPR011256">
    <property type="entry name" value="Reg_factor_effector_dom_sf"/>
</dbReference>
<dbReference type="InterPro" id="IPR050908">
    <property type="entry name" value="SmbC-like"/>
</dbReference>
<dbReference type="Pfam" id="PF12833">
    <property type="entry name" value="HTH_18"/>
    <property type="match status" value="1"/>
</dbReference>
<dbReference type="InterPro" id="IPR018062">
    <property type="entry name" value="HTH_AraC-typ_CS"/>
</dbReference>
<evidence type="ECO:0000313" key="5">
    <source>
        <dbReference type="EMBL" id="GGD68164.1"/>
    </source>
</evidence>
<keyword evidence="2" id="KW-0238">DNA-binding</keyword>
<dbReference type="InterPro" id="IPR009057">
    <property type="entry name" value="Homeodomain-like_sf"/>
</dbReference>
<sequence length="287" mass="33285">MSSYPARFYKVIEYIEDNLPDELDIETLCQLANLSRYHFHRQCSAFFGLPVMSLVKLLKLKRAAFQLAYREHKIIDIALSNGYASHEGFSRAFRKHFGLNPAEFRKSPDWTLWQSQYDPLLKLRKKLMQDRSDFNVEIVDFPEIPVAVAEHRGDPGQLGKTIAKFIQWRKENKLPPTKSRTFNLVYDDPQTTPPQDYRFDLCCAITSPITDNAHGIGNSVIPAGKCAVIRHIGSDDAISEVVNYLYTQWLSDSDYEIRDYPLFFERVSFFPEVQESEMITDVYLPLR</sequence>
<dbReference type="PRINTS" id="PR00032">
    <property type="entry name" value="HTHARAC"/>
</dbReference>
<dbReference type="InterPro" id="IPR010499">
    <property type="entry name" value="AraC_E-bd"/>
</dbReference>
<protein>
    <submittedName>
        <fullName evidence="5">AraC family transcriptional regulator</fullName>
    </submittedName>
</protein>
<keyword evidence="6" id="KW-1185">Reference proteome</keyword>
<comment type="caution">
    <text evidence="5">The sequence shown here is derived from an EMBL/GenBank/DDBJ whole genome shotgun (WGS) entry which is preliminary data.</text>
</comment>
<feature type="domain" description="HTH araC/xylS-type" evidence="4">
    <location>
        <begin position="9"/>
        <end position="107"/>
    </location>
</feature>
<reference evidence="6" key="1">
    <citation type="journal article" date="2019" name="Int. J. Syst. Evol. Microbiol.">
        <title>The Global Catalogue of Microorganisms (GCM) 10K type strain sequencing project: providing services to taxonomists for standard genome sequencing and annotation.</title>
        <authorList>
            <consortium name="The Broad Institute Genomics Platform"/>
            <consortium name="The Broad Institute Genome Sequencing Center for Infectious Disease"/>
            <person name="Wu L."/>
            <person name="Ma J."/>
        </authorList>
    </citation>
    <scope>NUCLEOTIDE SEQUENCE [LARGE SCALE GENOMIC DNA]</scope>
    <source>
        <strain evidence="6">CGMCC 1.12923</strain>
    </source>
</reference>
<dbReference type="SUPFAM" id="SSF55136">
    <property type="entry name" value="Probable bacterial effector-binding domain"/>
    <property type="match status" value="1"/>
</dbReference>
<evidence type="ECO:0000256" key="1">
    <source>
        <dbReference type="ARBA" id="ARBA00023015"/>
    </source>
</evidence>
<dbReference type="InterPro" id="IPR018060">
    <property type="entry name" value="HTH_AraC"/>
</dbReference>
<proteinExistence type="predicted"/>
<gene>
    <name evidence="5" type="ORF">GCM10011357_24050</name>
</gene>
<dbReference type="SUPFAM" id="SSF46689">
    <property type="entry name" value="Homeodomain-like"/>
    <property type="match status" value="2"/>
</dbReference>
<dbReference type="Gene3D" id="3.20.80.10">
    <property type="entry name" value="Regulatory factor, effector binding domain"/>
    <property type="match status" value="1"/>
</dbReference>
<evidence type="ECO:0000256" key="3">
    <source>
        <dbReference type="ARBA" id="ARBA00023163"/>
    </source>
</evidence>
<name>A0ABQ1RET8_9ALTE</name>
<dbReference type="PANTHER" id="PTHR40055">
    <property type="entry name" value="TRANSCRIPTIONAL REGULATOR YGIV-RELATED"/>
    <property type="match status" value="1"/>
</dbReference>
<dbReference type="EMBL" id="BMGJ01000009">
    <property type="protein sequence ID" value="GGD68164.1"/>
    <property type="molecule type" value="Genomic_DNA"/>
</dbReference>
<dbReference type="Pfam" id="PF06445">
    <property type="entry name" value="GyrI-like"/>
    <property type="match status" value="1"/>
</dbReference>
<keyword evidence="1" id="KW-0805">Transcription regulation</keyword>
<dbReference type="SMART" id="SM00871">
    <property type="entry name" value="AraC_E_bind"/>
    <property type="match status" value="1"/>
</dbReference>
<dbReference type="InterPro" id="IPR029442">
    <property type="entry name" value="GyrI-like"/>
</dbReference>
<dbReference type="PROSITE" id="PS00041">
    <property type="entry name" value="HTH_ARAC_FAMILY_1"/>
    <property type="match status" value="1"/>
</dbReference>
<dbReference type="SMART" id="SM00342">
    <property type="entry name" value="HTH_ARAC"/>
    <property type="match status" value="1"/>
</dbReference>
<accession>A0ABQ1RET8</accession>
<keyword evidence="3" id="KW-0804">Transcription</keyword>
<dbReference type="RefSeq" id="WP_099035109.1">
    <property type="nucleotide sequence ID" value="NZ_BMGJ01000009.1"/>
</dbReference>
<evidence type="ECO:0000259" key="4">
    <source>
        <dbReference type="PROSITE" id="PS01124"/>
    </source>
</evidence>